<dbReference type="GO" id="GO:0043130">
    <property type="term" value="F:ubiquitin binding"/>
    <property type="evidence" value="ECO:0007669"/>
    <property type="project" value="InterPro"/>
</dbReference>
<dbReference type="Pfam" id="PF02845">
    <property type="entry name" value="CUE"/>
    <property type="match status" value="1"/>
</dbReference>
<evidence type="ECO:0000256" key="2">
    <source>
        <dbReference type="ARBA" id="ARBA00004502"/>
    </source>
</evidence>
<dbReference type="RefSeq" id="XP_028816087.1">
    <property type="nucleotide sequence ID" value="XM_028960254.1"/>
</dbReference>
<feature type="transmembrane region" description="Helical" evidence="10">
    <location>
        <begin position="43"/>
        <end position="65"/>
    </location>
</feature>
<dbReference type="Proteomes" id="UP000694580">
    <property type="component" value="Chromosome 18"/>
</dbReference>
<evidence type="ECO:0000256" key="9">
    <source>
        <dbReference type="SAM" id="MobiDB-lite"/>
    </source>
</evidence>
<dbReference type="Ensembl" id="ENSDCDT00010042936.1">
    <property type="protein sequence ID" value="ENSDCDP00010034419.1"/>
    <property type="gene ID" value="ENSDCDG00010022164.1"/>
</dbReference>
<keyword evidence="10" id="KW-1133">Transmembrane helix</keyword>
<dbReference type="PROSITE" id="PS51140">
    <property type="entry name" value="CUE"/>
    <property type="match status" value="1"/>
</dbReference>
<evidence type="ECO:0000256" key="6">
    <source>
        <dbReference type="ARBA" id="ARBA00035634"/>
    </source>
</evidence>
<gene>
    <name evidence="12" type="primary">AUP1</name>
</gene>
<evidence type="ECO:0000259" key="11">
    <source>
        <dbReference type="PROSITE" id="PS51140"/>
    </source>
</evidence>
<dbReference type="AlphaFoldDB" id="A0AAY4CP12"/>
<dbReference type="GeneTree" id="ENSGT00390000016110"/>
<comment type="subcellular location">
    <subcellularLocation>
        <location evidence="1">Endoplasmic reticulum membrane</location>
        <topology evidence="1">Peripheral membrane protein</topology>
    </subcellularLocation>
    <subcellularLocation>
        <location evidence="2">Lipid droplet</location>
    </subcellularLocation>
</comment>
<dbReference type="PANTHER" id="PTHR15486">
    <property type="entry name" value="ANCIENT UBIQUITOUS PROTEIN"/>
    <property type="match status" value="1"/>
</dbReference>
<evidence type="ECO:0000256" key="3">
    <source>
        <dbReference type="ARBA" id="ARBA00022677"/>
    </source>
</evidence>
<dbReference type="GO" id="GO:0005811">
    <property type="term" value="C:lipid droplet"/>
    <property type="evidence" value="ECO:0007669"/>
    <property type="project" value="UniProtKB-SubCell"/>
</dbReference>
<evidence type="ECO:0000313" key="13">
    <source>
        <dbReference type="Proteomes" id="UP000694580"/>
    </source>
</evidence>
<feature type="region of interest" description="Disordered" evidence="9">
    <location>
        <begin position="1"/>
        <end position="23"/>
    </location>
</feature>
<reference evidence="12" key="3">
    <citation type="submission" date="2025-09" db="UniProtKB">
        <authorList>
            <consortium name="Ensembl"/>
        </authorList>
    </citation>
    <scope>IDENTIFICATION</scope>
</reference>
<evidence type="ECO:0000313" key="12">
    <source>
        <dbReference type="Ensembl" id="ENSDCDP00010034419.1"/>
    </source>
</evidence>
<dbReference type="PANTHER" id="PTHR15486:SF96">
    <property type="entry name" value="LIPID DROPLET-REGULATING VLDL ASSEMBLY FACTOR AUP1"/>
    <property type="match status" value="1"/>
</dbReference>
<reference evidence="12 13" key="1">
    <citation type="submission" date="2020-06" db="EMBL/GenBank/DDBJ databases">
        <authorList>
            <consortium name="Wellcome Sanger Institute Data Sharing"/>
        </authorList>
    </citation>
    <scope>NUCLEOTIDE SEQUENCE [LARGE SCALE GENOMIC DNA]</scope>
</reference>
<evidence type="ECO:0000256" key="7">
    <source>
        <dbReference type="ARBA" id="ARBA00035685"/>
    </source>
</evidence>
<evidence type="ECO:0000256" key="10">
    <source>
        <dbReference type="SAM" id="Phobius"/>
    </source>
</evidence>
<evidence type="ECO:0000256" key="5">
    <source>
        <dbReference type="ARBA" id="ARBA00023136"/>
    </source>
</evidence>
<feature type="region of interest" description="Disordered" evidence="9">
    <location>
        <begin position="367"/>
        <end position="399"/>
    </location>
</feature>
<dbReference type="InterPro" id="IPR003892">
    <property type="entry name" value="CUE"/>
</dbReference>
<feature type="domain" description="CUE" evidence="11">
    <location>
        <begin position="327"/>
        <end position="369"/>
    </location>
</feature>
<evidence type="ECO:0000256" key="4">
    <source>
        <dbReference type="ARBA" id="ARBA00022824"/>
    </source>
</evidence>
<name>A0AAY4CP12_9TELE</name>
<keyword evidence="10" id="KW-0812">Transmembrane</keyword>
<dbReference type="GO" id="GO:0005789">
    <property type="term" value="C:endoplasmic reticulum membrane"/>
    <property type="evidence" value="ECO:0007669"/>
    <property type="project" value="UniProtKB-SubCell"/>
</dbReference>
<dbReference type="InterPro" id="IPR048056">
    <property type="entry name" value="AUP1_CUE"/>
</dbReference>
<accession>A0AAY4CP12</accession>
<keyword evidence="3" id="KW-0551">Lipid droplet</keyword>
<dbReference type="CDD" id="cd14420">
    <property type="entry name" value="CUE_AUP1"/>
    <property type="match status" value="1"/>
</dbReference>
<dbReference type="GeneID" id="114768130"/>
<dbReference type="SMART" id="SM00546">
    <property type="entry name" value="CUE"/>
    <property type="match status" value="1"/>
</dbReference>
<keyword evidence="4" id="KW-0256">Endoplasmic reticulum</keyword>
<comment type="similarity">
    <text evidence="6">Belongs to the AUP1 family.</text>
</comment>
<keyword evidence="13" id="KW-1185">Reference proteome</keyword>
<dbReference type="GO" id="GO:0036503">
    <property type="term" value="P:ERAD pathway"/>
    <property type="evidence" value="ECO:0007669"/>
    <property type="project" value="InterPro"/>
</dbReference>
<keyword evidence="5 10" id="KW-0472">Membrane</keyword>
<sequence>MRRADRPVLGSGSDSRRNRPGGDMEAPGVEQMFDFQRLPNNRLALLLLLLYSPVGLCLMLMRLFIGVHVFLVSCALPDSFIRRFVVRIMCSVLGMHVRQRRPQMRDGSVKLYICNHVTQFDHNVINLLTSCSTPMLEDSAGFVCWARGFMELGAETRARAELSDALRRYSSSPGAPPLLLFPEEDTTNGRAGLLKFSSWPFSLTDCVQPVTLLVKRPFLAVTTPESSWLAELLWTFFVPFTVYQVRWLPPVSRRDGDSLQDFAGRVQQLLAIDLGVVSTNITRADKAEHIKRKRHTAAPTAALSFGARQRTANVGFVAPGPVTEDPKIVRMAQQVKDVLPAVPLGVITRDLMKTNCVDTTITNLLESTEEYPPEVTGGSTSGAARQQHPSSSSSFSSTAAISTVKPAAKMFGKSPCERHMSLQERKEALYEYARRRYIEQHGLDPEDDM</sequence>
<evidence type="ECO:0000256" key="8">
    <source>
        <dbReference type="ARBA" id="ARBA00035713"/>
    </source>
</evidence>
<evidence type="ECO:0000256" key="1">
    <source>
        <dbReference type="ARBA" id="ARBA00004406"/>
    </source>
</evidence>
<proteinExistence type="inferred from homology"/>
<organism evidence="12 13">
    <name type="scientific">Denticeps clupeoides</name>
    <name type="common">denticle herring</name>
    <dbReference type="NCBI Taxonomy" id="299321"/>
    <lineage>
        <taxon>Eukaryota</taxon>
        <taxon>Metazoa</taxon>
        <taxon>Chordata</taxon>
        <taxon>Craniata</taxon>
        <taxon>Vertebrata</taxon>
        <taxon>Euteleostomi</taxon>
        <taxon>Actinopterygii</taxon>
        <taxon>Neopterygii</taxon>
        <taxon>Teleostei</taxon>
        <taxon>Clupei</taxon>
        <taxon>Clupeiformes</taxon>
        <taxon>Denticipitoidei</taxon>
        <taxon>Denticipitidae</taxon>
        <taxon>Denticeps</taxon>
    </lineage>
</organism>
<feature type="compositionally biased region" description="Polar residues" evidence="9">
    <location>
        <begin position="377"/>
        <end position="389"/>
    </location>
</feature>
<protein>
    <recommendedName>
        <fullName evidence="7">Lipid droplet-regulating VLDL assembly factor AUP1</fullName>
    </recommendedName>
    <alternativeName>
        <fullName evidence="8">Ancient ubiquitous protein 1</fullName>
    </alternativeName>
</protein>
<dbReference type="Gene3D" id="1.10.8.10">
    <property type="entry name" value="DNA helicase RuvA subunit, C-terminal domain"/>
    <property type="match status" value="1"/>
</dbReference>
<reference evidence="12" key="2">
    <citation type="submission" date="2025-08" db="UniProtKB">
        <authorList>
            <consortium name="Ensembl"/>
        </authorList>
    </citation>
    <scope>IDENTIFICATION</scope>
</reference>